<feature type="domain" description="Ammonium transporter AmtB-like" evidence="9">
    <location>
        <begin position="7"/>
        <end position="397"/>
    </location>
</feature>
<name>A0A7S9LQP0_9RHOB</name>
<evidence type="ECO:0000256" key="8">
    <source>
        <dbReference type="RuleBase" id="RU362002"/>
    </source>
</evidence>
<evidence type="ECO:0000256" key="4">
    <source>
        <dbReference type="ARBA" id="ARBA00022692"/>
    </source>
</evidence>
<dbReference type="Proteomes" id="UP000594800">
    <property type="component" value="Chromosome"/>
</dbReference>
<dbReference type="RefSeq" id="WP_196102666.1">
    <property type="nucleotide sequence ID" value="NZ_CP064942.1"/>
</dbReference>
<feature type="transmembrane region" description="Helical" evidence="8">
    <location>
        <begin position="350"/>
        <end position="374"/>
    </location>
</feature>
<proteinExistence type="inferred from homology"/>
<feature type="transmembrane region" description="Helical" evidence="8">
    <location>
        <begin position="311"/>
        <end position="330"/>
    </location>
</feature>
<evidence type="ECO:0000256" key="5">
    <source>
        <dbReference type="ARBA" id="ARBA00022989"/>
    </source>
</evidence>
<evidence type="ECO:0000313" key="10">
    <source>
        <dbReference type="EMBL" id="QPH53457.1"/>
    </source>
</evidence>
<evidence type="ECO:0000313" key="11">
    <source>
        <dbReference type="Proteomes" id="UP000594800"/>
    </source>
</evidence>
<dbReference type="SUPFAM" id="SSF111352">
    <property type="entry name" value="Ammonium transporter"/>
    <property type="match status" value="1"/>
</dbReference>
<dbReference type="InterPro" id="IPR024041">
    <property type="entry name" value="NH4_transpt_AmtB-like_dom"/>
</dbReference>
<feature type="transmembrane region" description="Helical" evidence="8">
    <location>
        <begin position="40"/>
        <end position="63"/>
    </location>
</feature>
<evidence type="ECO:0000256" key="2">
    <source>
        <dbReference type="ARBA" id="ARBA00005887"/>
    </source>
</evidence>
<feature type="transmembrane region" description="Helical" evidence="8">
    <location>
        <begin position="6"/>
        <end position="28"/>
    </location>
</feature>
<keyword evidence="4 8" id="KW-0812">Transmembrane</keyword>
<keyword evidence="11" id="KW-1185">Reference proteome</keyword>
<gene>
    <name evidence="10" type="ORF">I0K15_16965</name>
</gene>
<evidence type="ECO:0000256" key="6">
    <source>
        <dbReference type="ARBA" id="ARBA00023136"/>
    </source>
</evidence>
<comment type="similarity">
    <text evidence="2 8">Belongs to the ammonia transporter channel (TC 1.A.11.2) family.</text>
</comment>
<keyword evidence="6 8" id="KW-0472">Membrane</keyword>
<reference evidence="10 11" key="1">
    <citation type="submission" date="2020-11" db="EMBL/GenBank/DDBJ databases">
        <title>Description of Pontivivens ytuae sp. nov. isolated from deep sea sediment of Mariana Trench.</title>
        <authorList>
            <person name="Wang Z."/>
            <person name="Sun Q.-L."/>
            <person name="Xu X.-D."/>
            <person name="Tang Y.-Z."/>
            <person name="Zhang J."/>
        </authorList>
    </citation>
    <scope>NUCLEOTIDE SEQUENCE [LARGE SCALE GENOMIC DNA]</scope>
    <source>
        <strain evidence="10 11">MT2928</strain>
    </source>
</reference>
<dbReference type="EMBL" id="CP064942">
    <property type="protein sequence ID" value="QPH53457.1"/>
    <property type="molecule type" value="Genomic_DNA"/>
</dbReference>
<feature type="transmembrane region" description="Helical" evidence="8">
    <location>
        <begin position="224"/>
        <end position="243"/>
    </location>
</feature>
<dbReference type="Pfam" id="PF00909">
    <property type="entry name" value="Ammonium_transp"/>
    <property type="match status" value="1"/>
</dbReference>
<dbReference type="KEGG" id="poz:I0K15_16965"/>
<sequence>MNGADTAWIIVATALVLFMTLPGLALFYGGLVRARNVLSVLMQCIAIACLMSILWLALGYSIAFGEGNAWWGGLGKAFLIGIGPDTLSGTIPEVLFFAFQMTFAIITPALIVGAYVERIGFGFVLTFSGLWMLLVYAPVAHWVWGGGWLGEMGVMDFAGGIVVHETAGIAALILAAMLGGRRGFASGDVKPPHNPGMVMIGACMLWVGWFGFNGGSQLAADGGAAMALTVTHISAAAASLSWAAWEKLRHGKASMVGLVTGTIAGLASITPASGFVGPIGALIIGTVAGVLCQVACGWVKDLLRIDDTLDVFAVHGLGGIFGTIMAPILAAPALGGGGLSEGQGVMTQLIGLVSVGVFTAVGTVILVLIVKAIFPLRVSEEQEYEGLDYAAHGERAYDWVS</sequence>
<keyword evidence="5 8" id="KW-1133">Transmembrane helix</keyword>
<dbReference type="InterPro" id="IPR001905">
    <property type="entry name" value="Ammonium_transpt"/>
</dbReference>
<protein>
    <recommendedName>
        <fullName evidence="8">Ammonium transporter</fullName>
    </recommendedName>
</protein>
<dbReference type="Gene3D" id="1.10.3430.10">
    <property type="entry name" value="Ammonium transporter AmtB like domains"/>
    <property type="match status" value="1"/>
</dbReference>
<dbReference type="GO" id="GO:0008519">
    <property type="term" value="F:ammonium channel activity"/>
    <property type="evidence" value="ECO:0007669"/>
    <property type="project" value="InterPro"/>
</dbReference>
<feature type="transmembrane region" description="Helical" evidence="8">
    <location>
        <begin position="94"/>
        <end position="116"/>
    </location>
</feature>
<dbReference type="PANTHER" id="PTHR43029:SF10">
    <property type="entry name" value="AMMONIUM TRANSPORTER MEP2"/>
    <property type="match status" value="1"/>
</dbReference>
<dbReference type="PANTHER" id="PTHR43029">
    <property type="entry name" value="AMMONIUM TRANSPORTER MEP2"/>
    <property type="match status" value="1"/>
</dbReference>
<feature type="transmembrane region" description="Helical" evidence="8">
    <location>
        <begin position="123"/>
        <end position="145"/>
    </location>
</feature>
<evidence type="ECO:0000256" key="3">
    <source>
        <dbReference type="ARBA" id="ARBA00022448"/>
    </source>
</evidence>
<dbReference type="InterPro" id="IPR029020">
    <property type="entry name" value="Ammonium/urea_transptr"/>
</dbReference>
<keyword evidence="7 8" id="KW-0924">Ammonia transport</keyword>
<keyword evidence="3 8" id="KW-0813">Transport</keyword>
<dbReference type="GO" id="GO:0005886">
    <property type="term" value="C:plasma membrane"/>
    <property type="evidence" value="ECO:0007669"/>
    <property type="project" value="UniProtKB-SubCell"/>
</dbReference>
<comment type="subcellular location">
    <subcellularLocation>
        <location evidence="8">Cell membrane</location>
        <topology evidence="8">Multi-pass membrane protein</topology>
    </subcellularLocation>
    <subcellularLocation>
        <location evidence="1">Membrane</location>
        <topology evidence="1">Multi-pass membrane protein</topology>
    </subcellularLocation>
</comment>
<evidence type="ECO:0000256" key="1">
    <source>
        <dbReference type="ARBA" id="ARBA00004141"/>
    </source>
</evidence>
<dbReference type="NCBIfam" id="TIGR00836">
    <property type="entry name" value="amt"/>
    <property type="match status" value="1"/>
</dbReference>
<evidence type="ECO:0000259" key="9">
    <source>
        <dbReference type="Pfam" id="PF00909"/>
    </source>
</evidence>
<accession>A0A7S9LQP0</accession>
<feature type="transmembrane region" description="Helical" evidence="8">
    <location>
        <begin position="192"/>
        <end position="212"/>
    </location>
</feature>
<feature type="transmembrane region" description="Helical" evidence="8">
    <location>
        <begin position="279"/>
        <end position="299"/>
    </location>
</feature>
<organism evidence="10 11">
    <name type="scientific">Pontivivens ytuae</name>
    <dbReference type="NCBI Taxonomy" id="2789856"/>
    <lineage>
        <taxon>Bacteria</taxon>
        <taxon>Pseudomonadati</taxon>
        <taxon>Pseudomonadota</taxon>
        <taxon>Alphaproteobacteria</taxon>
        <taxon>Rhodobacterales</taxon>
        <taxon>Paracoccaceae</taxon>
        <taxon>Pontivivens</taxon>
    </lineage>
</organism>
<feature type="transmembrane region" description="Helical" evidence="8">
    <location>
        <begin position="255"/>
        <end position="273"/>
    </location>
</feature>
<feature type="transmembrane region" description="Helical" evidence="8">
    <location>
        <begin position="157"/>
        <end position="180"/>
    </location>
</feature>
<dbReference type="PROSITE" id="PS01219">
    <property type="entry name" value="AMMONIUM_TRANSP"/>
    <property type="match status" value="1"/>
</dbReference>
<dbReference type="AlphaFoldDB" id="A0A7S9LQP0"/>
<dbReference type="InterPro" id="IPR018047">
    <property type="entry name" value="Ammonium_transpt_CS"/>
</dbReference>
<evidence type="ECO:0000256" key="7">
    <source>
        <dbReference type="ARBA" id="ARBA00023177"/>
    </source>
</evidence>